<name>A0ACC0TSC9_9AGAM</name>
<organism evidence="1 2">
    <name type="scientific">Russula earlei</name>
    <dbReference type="NCBI Taxonomy" id="71964"/>
    <lineage>
        <taxon>Eukaryota</taxon>
        <taxon>Fungi</taxon>
        <taxon>Dikarya</taxon>
        <taxon>Basidiomycota</taxon>
        <taxon>Agaricomycotina</taxon>
        <taxon>Agaricomycetes</taxon>
        <taxon>Russulales</taxon>
        <taxon>Russulaceae</taxon>
        <taxon>Russula</taxon>
    </lineage>
</organism>
<comment type="caution">
    <text evidence="1">The sequence shown here is derived from an EMBL/GenBank/DDBJ whole genome shotgun (WGS) entry which is preliminary data.</text>
</comment>
<dbReference type="Proteomes" id="UP001207468">
    <property type="component" value="Unassembled WGS sequence"/>
</dbReference>
<keyword evidence="2" id="KW-1185">Reference proteome</keyword>
<dbReference type="EMBL" id="JAGFNK010000771">
    <property type="protein sequence ID" value="KAI9440252.1"/>
    <property type="molecule type" value="Genomic_DNA"/>
</dbReference>
<gene>
    <name evidence="1" type="ORF">F5148DRAFT_989089</name>
</gene>
<proteinExistence type="predicted"/>
<reference evidence="1" key="1">
    <citation type="submission" date="2021-03" db="EMBL/GenBank/DDBJ databases">
        <title>Evolutionary priming and transition to the ectomycorrhizal habit in an iconic lineage of mushroom-forming fungi: is preadaptation a requirement?</title>
        <authorList>
            <consortium name="DOE Joint Genome Institute"/>
            <person name="Looney B.P."/>
            <person name="Miyauchi S."/>
            <person name="Morin E."/>
            <person name="Drula E."/>
            <person name="Courty P.E."/>
            <person name="Chicoki N."/>
            <person name="Fauchery L."/>
            <person name="Kohler A."/>
            <person name="Kuo A."/>
            <person name="LaButti K."/>
            <person name="Pangilinan J."/>
            <person name="Lipzen A."/>
            <person name="Riley R."/>
            <person name="Andreopoulos W."/>
            <person name="He G."/>
            <person name="Johnson J."/>
            <person name="Barry K.W."/>
            <person name="Grigoriev I.V."/>
            <person name="Nagy L."/>
            <person name="Hibbett D."/>
            <person name="Henrissat B."/>
            <person name="Matheny P.B."/>
            <person name="Labbe J."/>
            <person name="Martin A.F."/>
        </authorList>
    </citation>
    <scope>NUCLEOTIDE SEQUENCE</scope>
    <source>
        <strain evidence="1">BPL698</strain>
    </source>
</reference>
<keyword evidence="1" id="KW-0689">Ribosomal protein</keyword>
<sequence>MAVKMRLQRHGSKKRPFYFIVVADARAPRDGKFIQKIGTYNPLTVPATIQLDRQKALEWLHKGAQPTDTVRRILSFKGVLYLKHLLRGVKLGLFDDATAMVKFQKWHDEHEAQIARRNDEHRKTQRARRSQPVVRKVETRQGGSEAAEA</sequence>
<evidence type="ECO:0000313" key="2">
    <source>
        <dbReference type="Proteomes" id="UP001207468"/>
    </source>
</evidence>
<protein>
    <submittedName>
        <fullName evidence="1">30S ribosomal protein S16</fullName>
    </submittedName>
</protein>
<accession>A0ACC0TSC9</accession>
<evidence type="ECO:0000313" key="1">
    <source>
        <dbReference type="EMBL" id="KAI9440252.1"/>
    </source>
</evidence>
<keyword evidence="1" id="KW-0687">Ribonucleoprotein</keyword>